<feature type="chain" id="PRO_5012733454" description="Lipocalin-like domain-containing protein" evidence="1">
    <location>
        <begin position="35"/>
        <end position="155"/>
    </location>
</feature>
<feature type="signal peptide" evidence="1">
    <location>
        <begin position="1"/>
        <end position="34"/>
    </location>
</feature>
<dbReference type="OrthoDB" id="9829277at2"/>
<sequence>MQSVLNPIGKGWLKARAMALFACLACLSVSVSDAYAEAPDLKGEWIGTEVEVVVNWENNFSHSEAYTDQKLMVNDQNGETFAGSLEAVFTNPESNEQQNVSLPFVAVMTDDDSFMMTTSGQFSAVGSIVDENEIDLRFVTTGVYHSAGKYTLKRK</sequence>
<reference evidence="3" key="1">
    <citation type="submission" date="2017-03" db="EMBL/GenBank/DDBJ databases">
        <authorList>
            <person name="Rodrigo-Torres L."/>
            <person name="Arahal R.D."/>
            <person name="Lucena T."/>
        </authorList>
    </citation>
    <scope>NUCLEOTIDE SEQUENCE [LARGE SCALE GENOMIC DNA]</scope>
    <source>
        <strain evidence="3">CECT 8411</strain>
    </source>
</reference>
<protein>
    <recommendedName>
        <fullName evidence="4">Lipocalin-like domain-containing protein</fullName>
    </recommendedName>
</protein>
<keyword evidence="3" id="KW-1185">Reference proteome</keyword>
<evidence type="ECO:0000313" key="3">
    <source>
        <dbReference type="Proteomes" id="UP000193778"/>
    </source>
</evidence>
<evidence type="ECO:0008006" key="4">
    <source>
        <dbReference type="Google" id="ProtNLM"/>
    </source>
</evidence>
<gene>
    <name evidence="2" type="ORF">RUM8411_02658</name>
</gene>
<evidence type="ECO:0000313" key="2">
    <source>
        <dbReference type="EMBL" id="SLN54826.1"/>
    </source>
</evidence>
<dbReference type="AlphaFoldDB" id="A0A1X6ZLF8"/>
<dbReference type="Proteomes" id="UP000193778">
    <property type="component" value="Unassembled WGS sequence"/>
</dbReference>
<evidence type="ECO:0000256" key="1">
    <source>
        <dbReference type="SAM" id="SignalP"/>
    </source>
</evidence>
<name>A0A1X6ZLF8_9RHOB</name>
<accession>A0A1X6ZLF8</accession>
<dbReference type="EMBL" id="FWFP01000007">
    <property type="protein sequence ID" value="SLN54826.1"/>
    <property type="molecule type" value="Genomic_DNA"/>
</dbReference>
<proteinExistence type="predicted"/>
<organism evidence="2 3">
    <name type="scientific">Ruegeria meonggei</name>
    <dbReference type="NCBI Taxonomy" id="1446476"/>
    <lineage>
        <taxon>Bacteria</taxon>
        <taxon>Pseudomonadati</taxon>
        <taxon>Pseudomonadota</taxon>
        <taxon>Alphaproteobacteria</taxon>
        <taxon>Rhodobacterales</taxon>
        <taxon>Roseobacteraceae</taxon>
        <taxon>Ruegeria</taxon>
    </lineage>
</organism>
<keyword evidence="1" id="KW-0732">Signal</keyword>
<dbReference type="RefSeq" id="WP_085823171.1">
    <property type="nucleotide sequence ID" value="NZ_FWFP01000007.1"/>
</dbReference>